<sequence>MSCQSGSLPPFITHPLSDRERRMKSGKLGKLCWCWQEGRGGGFARIREVSELKKVQCDEGASLFHTAVNEERDNGTTERQTYQNQRINLQATISNPKQS</sequence>
<evidence type="ECO:0000313" key="1">
    <source>
        <dbReference type="EMBL" id="TFK42118.1"/>
    </source>
</evidence>
<keyword evidence="2" id="KW-1185">Reference proteome</keyword>
<protein>
    <submittedName>
        <fullName evidence="1">Uncharacterized protein</fullName>
    </submittedName>
</protein>
<organism evidence="1 2">
    <name type="scientific">Crucibulum laeve</name>
    <dbReference type="NCBI Taxonomy" id="68775"/>
    <lineage>
        <taxon>Eukaryota</taxon>
        <taxon>Fungi</taxon>
        <taxon>Dikarya</taxon>
        <taxon>Basidiomycota</taxon>
        <taxon>Agaricomycotina</taxon>
        <taxon>Agaricomycetes</taxon>
        <taxon>Agaricomycetidae</taxon>
        <taxon>Agaricales</taxon>
        <taxon>Agaricineae</taxon>
        <taxon>Nidulariaceae</taxon>
        <taxon>Crucibulum</taxon>
    </lineage>
</organism>
<accession>A0A5C3ME40</accession>
<proteinExistence type="predicted"/>
<dbReference type="AlphaFoldDB" id="A0A5C3ME40"/>
<name>A0A5C3ME40_9AGAR</name>
<evidence type="ECO:0000313" key="2">
    <source>
        <dbReference type="Proteomes" id="UP000308652"/>
    </source>
</evidence>
<reference evidence="1 2" key="1">
    <citation type="journal article" date="2019" name="Nat. Ecol. Evol.">
        <title>Megaphylogeny resolves global patterns of mushroom evolution.</title>
        <authorList>
            <person name="Varga T."/>
            <person name="Krizsan K."/>
            <person name="Foldi C."/>
            <person name="Dima B."/>
            <person name="Sanchez-Garcia M."/>
            <person name="Sanchez-Ramirez S."/>
            <person name="Szollosi G.J."/>
            <person name="Szarkandi J.G."/>
            <person name="Papp V."/>
            <person name="Albert L."/>
            <person name="Andreopoulos W."/>
            <person name="Angelini C."/>
            <person name="Antonin V."/>
            <person name="Barry K.W."/>
            <person name="Bougher N.L."/>
            <person name="Buchanan P."/>
            <person name="Buyck B."/>
            <person name="Bense V."/>
            <person name="Catcheside P."/>
            <person name="Chovatia M."/>
            <person name="Cooper J."/>
            <person name="Damon W."/>
            <person name="Desjardin D."/>
            <person name="Finy P."/>
            <person name="Geml J."/>
            <person name="Haridas S."/>
            <person name="Hughes K."/>
            <person name="Justo A."/>
            <person name="Karasinski D."/>
            <person name="Kautmanova I."/>
            <person name="Kiss B."/>
            <person name="Kocsube S."/>
            <person name="Kotiranta H."/>
            <person name="LaButti K.M."/>
            <person name="Lechner B.E."/>
            <person name="Liimatainen K."/>
            <person name="Lipzen A."/>
            <person name="Lukacs Z."/>
            <person name="Mihaltcheva S."/>
            <person name="Morgado L.N."/>
            <person name="Niskanen T."/>
            <person name="Noordeloos M.E."/>
            <person name="Ohm R.A."/>
            <person name="Ortiz-Santana B."/>
            <person name="Ovrebo C."/>
            <person name="Racz N."/>
            <person name="Riley R."/>
            <person name="Savchenko A."/>
            <person name="Shiryaev A."/>
            <person name="Soop K."/>
            <person name="Spirin V."/>
            <person name="Szebenyi C."/>
            <person name="Tomsovsky M."/>
            <person name="Tulloss R.E."/>
            <person name="Uehling J."/>
            <person name="Grigoriev I.V."/>
            <person name="Vagvolgyi C."/>
            <person name="Papp T."/>
            <person name="Martin F.M."/>
            <person name="Miettinen O."/>
            <person name="Hibbett D.S."/>
            <person name="Nagy L.G."/>
        </authorList>
    </citation>
    <scope>NUCLEOTIDE SEQUENCE [LARGE SCALE GENOMIC DNA]</scope>
    <source>
        <strain evidence="1 2">CBS 166.37</strain>
    </source>
</reference>
<dbReference type="EMBL" id="ML213593">
    <property type="protein sequence ID" value="TFK42118.1"/>
    <property type="molecule type" value="Genomic_DNA"/>
</dbReference>
<gene>
    <name evidence="1" type="ORF">BDQ12DRAFT_677662</name>
</gene>
<dbReference type="Proteomes" id="UP000308652">
    <property type="component" value="Unassembled WGS sequence"/>
</dbReference>